<feature type="non-terminal residue" evidence="1">
    <location>
        <position position="1"/>
    </location>
</feature>
<evidence type="ECO:0000313" key="2">
    <source>
        <dbReference type="Proteomes" id="UP000016023"/>
    </source>
</evidence>
<dbReference type="Proteomes" id="UP000016023">
    <property type="component" value="Unassembled WGS sequence"/>
</dbReference>
<dbReference type="EMBL" id="AGWK01000069">
    <property type="protein sequence ID" value="EHO65030.1"/>
    <property type="molecule type" value="Genomic_DNA"/>
</dbReference>
<gene>
    <name evidence="1" type="ORF">HMPREF9140_02063</name>
</gene>
<proteinExistence type="predicted"/>
<evidence type="ECO:0000313" key="1">
    <source>
        <dbReference type="EMBL" id="EHO65030.1"/>
    </source>
</evidence>
<comment type="caution">
    <text evidence="1">The sequence shown here is derived from an EMBL/GenBank/DDBJ whole genome shotgun (WGS) entry which is preliminary data.</text>
</comment>
<protein>
    <submittedName>
        <fullName evidence="1">Uncharacterized protein</fullName>
    </submittedName>
</protein>
<sequence>RGITEINTVNSKLSEISLITKITWMRWIPMNIRSFCCDPMCFAVITNSCSTYLLYSGHLKELHIPKHVCHIHQEYLHPSKDYA</sequence>
<keyword evidence="2" id="KW-1185">Reference proteome</keyword>
<organism evidence="1 2">
    <name type="scientific">Prevotella micans F0438</name>
    <dbReference type="NCBI Taxonomy" id="883158"/>
    <lineage>
        <taxon>Bacteria</taxon>
        <taxon>Pseudomonadati</taxon>
        <taxon>Bacteroidota</taxon>
        <taxon>Bacteroidia</taxon>
        <taxon>Bacteroidales</taxon>
        <taxon>Prevotellaceae</taxon>
        <taxon>Prevotella</taxon>
    </lineage>
</organism>
<reference evidence="1 2" key="1">
    <citation type="submission" date="2011-12" db="EMBL/GenBank/DDBJ databases">
        <title>The Genome Sequence of Prevotella micans F0438.</title>
        <authorList>
            <consortium name="The Broad Institute Genome Sequencing Platform"/>
            <person name="Earl A."/>
            <person name="Ward D."/>
            <person name="Feldgarden M."/>
            <person name="Gevers D."/>
            <person name="Izard J."/>
            <person name="Baranova O.V."/>
            <person name="Blanton J.M."/>
            <person name="Wade W.G."/>
            <person name="Dewhirst F.E."/>
            <person name="Young S.K."/>
            <person name="Zeng Q."/>
            <person name="Gargeya S."/>
            <person name="Fitzgerald M."/>
            <person name="Haas B."/>
            <person name="Abouelleil A."/>
            <person name="Alvarado L."/>
            <person name="Arachchi H.M."/>
            <person name="Berlin A."/>
            <person name="Chapman S.B."/>
            <person name="Gearin G."/>
            <person name="Goldberg J."/>
            <person name="Griggs A."/>
            <person name="Gujja S."/>
            <person name="Hansen M."/>
            <person name="Heiman D."/>
            <person name="Howarth C."/>
            <person name="Larimer J."/>
            <person name="Lui A."/>
            <person name="MacDonald P.J.P."/>
            <person name="McCowen C."/>
            <person name="Montmayeur A."/>
            <person name="Murphy C."/>
            <person name="Neiman D."/>
            <person name="Pearson M."/>
            <person name="Priest M."/>
            <person name="Roberts A."/>
            <person name="Saif S."/>
            <person name="Shea T."/>
            <person name="Sisk P."/>
            <person name="Stolte C."/>
            <person name="Sykes S."/>
            <person name="Wortman J."/>
            <person name="Nusbaum C."/>
            <person name="Birren B."/>
        </authorList>
    </citation>
    <scope>NUCLEOTIDE SEQUENCE [LARGE SCALE GENOMIC DNA]</scope>
    <source>
        <strain evidence="1 2">F0438</strain>
    </source>
</reference>
<name>H1Q575_9BACT</name>
<dbReference type="HOGENOM" id="CLU_2532844_0_0_10"/>
<dbReference type="AlphaFoldDB" id="H1Q575"/>
<accession>H1Q575</accession>